<comment type="caution">
    <text evidence="2">The sequence shown here is derived from an EMBL/GenBank/DDBJ whole genome shotgun (WGS) entry which is preliminary data.</text>
</comment>
<feature type="region of interest" description="Disordered" evidence="1">
    <location>
        <begin position="130"/>
        <end position="181"/>
    </location>
</feature>
<reference evidence="2 3" key="1">
    <citation type="submission" date="2021-02" db="EMBL/GenBank/DDBJ databases">
        <title>Variation within the Batrachochytrium salamandrivorans European outbreak.</title>
        <authorList>
            <person name="Kelly M."/>
            <person name="Pasmans F."/>
            <person name="Shea T.P."/>
            <person name="Munoz J.F."/>
            <person name="Carranza S."/>
            <person name="Cuomo C.A."/>
            <person name="Martel A."/>
        </authorList>
    </citation>
    <scope>NUCLEOTIDE SEQUENCE [LARGE SCALE GENOMIC DNA]</scope>
    <source>
        <strain evidence="2 3">AMFP18/2</strain>
    </source>
</reference>
<organism evidence="2 3">
    <name type="scientific">Batrachochytrium salamandrivorans</name>
    <dbReference type="NCBI Taxonomy" id="1357716"/>
    <lineage>
        <taxon>Eukaryota</taxon>
        <taxon>Fungi</taxon>
        <taxon>Fungi incertae sedis</taxon>
        <taxon>Chytridiomycota</taxon>
        <taxon>Chytridiomycota incertae sedis</taxon>
        <taxon>Chytridiomycetes</taxon>
        <taxon>Rhizophydiales</taxon>
        <taxon>Rhizophydiales incertae sedis</taxon>
        <taxon>Batrachochytrium</taxon>
    </lineage>
</organism>
<evidence type="ECO:0000313" key="3">
    <source>
        <dbReference type="Proteomes" id="UP001648503"/>
    </source>
</evidence>
<dbReference type="Proteomes" id="UP001648503">
    <property type="component" value="Unassembled WGS sequence"/>
</dbReference>
<name>A0ABQ8F711_9FUNG</name>
<keyword evidence="3" id="KW-1185">Reference proteome</keyword>
<gene>
    <name evidence="2" type="ORF">BASA50_007606</name>
</gene>
<sequence>MSVIIQEPTSSSSPLPLVIVRDFAFDPLDARFHGQVPLVTTGTVLGDADTAVAVAAVTKGSDFSRKGDVTGTVCPTTVAGSDLNAASDVTSADRQGDTNDMCQDGPDSDSEEWMRREGWEWKWSYTSSRTSTTAATATTTTASSASSSAETATSSPKSHRMSGTRSSAMSTTARPRSLPVTSTSILKSSDLEDIVLPLIASAITKRLGRTSIMGGNSNSGVSSDTAMLTTRRLRAVFPFVKAAKYEMSIDAGDEVIVLDWPQREADGDFFSDAPTPMVSDDGVVSEQCRSGQEKGDARWASIDEFDLPAAPAASKANDLVYILSSDNVSITYVPPIDEIAAQIVEYLGYNKSYGAGWLTGLKLRLYGKWDTAVSTVVSEDDAAAGSTRYVSNSRLSAYHASVSVRLRGIGLIPGNYCETP</sequence>
<proteinExistence type="predicted"/>
<feature type="compositionally biased region" description="Polar residues" evidence="1">
    <location>
        <begin position="163"/>
        <end position="181"/>
    </location>
</feature>
<accession>A0ABQ8F711</accession>
<evidence type="ECO:0000313" key="2">
    <source>
        <dbReference type="EMBL" id="KAH6593085.1"/>
    </source>
</evidence>
<feature type="compositionally biased region" description="Low complexity" evidence="1">
    <location>
        <begin position="130"/>
        <end position="155"/>
    </location>
</feature>
<evidence type="ECO:0000256" key="1">
    <source>
        <dbReference type="SAM" id="MobiDB-lite"/>
    </source>
</evidence>
<protein>
    <submittedName>
        <fullName evidence="2">Uncharacterized protein</fullName>
    </submittedName>
</protein>
<feature type="compositionally biased region" description="Polar residues" evidence="1">
    <location>
        <begin position="87"/>
        <end position="101"/>
    </location>
</feature>
<feature type="region of interest" description="Disordered" evidence="1">
    <location>
        <begin position="85"/>
        <end position="114"/>
    </location>
</feature>
<dbReference type="EMBL" id="JAFCIX010000361">
    <property type="protein sequence ID" value="KAH6593085.1"/>
    <property type="molecule type" value="Genomic_DNA"/>
</dbReference>